<dbReference type="SUPFAM" id="SSF52794">
    <property type="entry name" value="PTS system IIB component-like"/>
    <property type="match status" value="1"/>
</dbReference>
<dbReference type="PROSITE" id="PS51099">
    <property type="entry name" value="PTS_EIIB_TYPE_2"/>
    <property type="match status" value="1"/>
</dbReference>
<dbReference type="InterPro" id="IPR016152">
    <property type="entry name" value="PTrfase/Anion_transptr"/>
</dbReference>
<keyword evidence="3" id="KW-0963">Cytoplasm</keyword>
<evidence type="ECO:0000259" key="13">
    <source>
        <dbReference type="PROSITE" id="PS51372"/>
    </source>
</evidence>
<dbReference type="InterPro" id="IPR011608">
    <property type="entry name" value="PRD"/>
</dbReference>
<evidence type="ECO:0000256" key="10">
    <source>
        <dbReference type="ARBA" id="ARBA00042072"/>
    </source>
</evidence>
<dbReference type="SUPFAM" id="SSF63520">
    <property type="entry name" value="PTS-regulatory domain, PRD"/>
    <property type="match status" value="1"/>
</dbReference>
<dbReference type="RefSeq" id="WP_311821439.1">
    <property type="nucleotide sequence ID" value="NZ_JARPYF010000001.1"/>
</dbReference>
<dbReference type="Pfam" id="PF00359">
    <property type="entry name" value="PTS_EIIA_2"/>
    <property type="match status" value="1"/>
</dbReference>
<evidence type="ECO:0000256" key="8">
    <source>
        <dbReference type="ARBA" id="ARBA00037387"/>
    </source>
</evidence>
<proteinExistence type="predicted"/>
<dbReference type="PROSITE" id="PS51094">
    <property type="entry name" value="PTS_EIIA_TYPE_2"/>
    <property type="match status" value="1"/>
</dbReference>
<dbReference type="InterPro" id="IPR051351">
    <property type="entry name" value="Ascorbate-PTS_EIIA_comp"/>
</dbReference>
<sequence>MLGTREILILEKIIKSNISNSKQLSEKLDYSKRQISYSLEKINLELKEMGLKRIVRLKSGEWLYEINSLQALLQKQLPKEKNEFPNVEDYTEPETRYQMEMLLILIETGKVGVEDISDFMKVSRNTVLLDLRKCKELLEAHFCFLDYLPGKGYQIIGSQKKINYLIISIVNQLTRRRKGLREIDRYFTNIKTKTLQVISEYENHFDLRFSDNSFEKLYFLINIFGLRFQMKKEDKETDKIIHSFENEFVGQVIEQVEFPIRDQSDVSWITLALLSANTIFNKSNMTDTKIFEAIHETITIFENKSTLNLLNKTALAHRLFFHLKPAFYRIKYGVPFDDVDLESISTSNLEIRTVYEILKDCIAPIEEYLGREMPDNELRLISFYFGGEILNTPMVGNKARKRAVVVCSNGMIVANLMKQNLEELFPEIQFLTTSSIRDLNKFSQEFDLIFSNIPIGDDIPNYVVQPLMSDTEKSRLRIKVLRDFSLNNVVKQTTDIISIMKKYSQIMNEENLFNELSKYLFSTSNALETIEKPKVSTNYLPLSSYITKENIIHSVEMTDSLSWQEALKKACKPLLDQKIVVEEYVEFLLEQMSDEDAHYFINEAIAIPHTLPENGVISQGASLLVSPISIEFPGNHSVHFIIPFALTNSDQHILAINQVVKLAKDSALQHELLQAQSIDQIHQIIKEL</sequence>
<dbReference type="PROSITE" id="PS51372">
    <property type="entry name" value="PRD_2"/>
    <property type="match status" value="1"/>
</dbReference>
<dbReference type="InterPro" id="IPR036634">
    <property type="entry name" value="PRD_sf"/>
</dbReference>
<dbReference type="SUPFAM" id="SSF55804">
    <property type="entry name" value="Phoshotransferase/anion transport protein"/>
    <property type="match status" value="1"/>
</dbReference>
<evidence type="ECO:0000256" key="3">
    <source>
        <dbReference type="ARBA" id="ARBA00022490"/>
    </source>
</evidence>
<dbReference type="Gene3D" id="3.40.930.10">
    <property type="entry name" value="Mannitol-specific EII, Chain A"/>
    <property type="match status" value="1"/>
</dbReference>
<dbReference type="InterPro" id="IPR013011">
    <property type="entry name" value="PTS_EIIB_2"/>
</dbReference>
<comment type="caution">
    <text evidence="14">The sequence shown here is derived from an EMBL/GenBank/DDBJ whole genome shotgun (WGS) entry which is preliminary data.</text>
</comment>
<evidence type="ECO:0000256" key="9">
    <source>
        <dbReference type="ARBA" id="ARBA00041175"/>
    </source>
</evidence>
<organism evidence="14 15">
    <name type="scientific">Enterococcus hulanensis</name>
    <dbReference type="NCBI Taxonomy" id="2559929"/>
    <lineage>
        <taxon>Bacteria</taxon>
        <taxon>Bacillati</taxon>
        <taxon>Bacillota</taxon>
        <taxon>Bacilli</taxon>
        <taxon>Lactobacillales</taxon>
        <taxon>Enterococcaceae</taxon>
        <taxon>Enterococcus</taxon>
    </lineage>
</organism>
<evidence type="ECO:0000256" key="1">
    <source>
        <dbReference type="ARBA" id="ARBA00004496"/>
    </source>
</evidence>
<evidence type="ECO:0000256" key="2">
    <source>
        <dbReference type="ARBA" id="ARBA00022448"/>
    </source>
</evidence>
<dbReference type="CDD" id="cd00211">
    <property type="entry name" value="PTS_IIA_fru"/>
    <property type="match status" value="1"/>
</dbReference>
<dbReference type="InterPro" id="IPR002178">
    <property type="entry name" value="PTS_EIIA_type-2_dom"/>
</dbReference>
<keyword evidence="7" id="KW-0418">Kinase</keyword>
<keyword evidence="5" id="KW-0808">Transferase</keyword>
<keyword evidence="6" id="KW-0598">Phosphotransferase system</keyword>
<accession>A0ABU3ETI4</accession>
<dbReference type="Gene3D" id="1.10.1790.10">
    <property type="entry name" value="PRD domain"/>
    <property type="match status" value="1"/>
</dbReference>
<dbReference type="EMBL" id="JARPYI010000001">
    <property type="protein sequence ID" value="MDT2598179.1"/>
    <property type="molecule type" value="Genomic_DNA"/>
</dbReference>
<keyword evidence="4" id="KW-0597">Phosphoprotein</keyword>
<evidence type="ECO:0000259" key="11">
    <source>
        <dbReference type="PROSITE" id="PS51094"/>
    </source>
</evidence>
<dbReference type="PANTHER" id="PTHR36203:SF1">
    <property type="entry name" value="ASCORBATE-SPECIFIC PTS SYSTEM EIIA COMPONENT"/>
    <property type="match status" value="1"/>
</dbReference>
<evidence type="ECO:0000256" key="5">
    <source>
        <dbReference type="ARBA" id="ARBA00022679"/>
    </source>
</evidence>
<keyword evidence="2" id="KW-0813">Transport</keyword>
<keyword evidence="14" id="KW-0762">Sugar transport</keyword>
<evidence type="ECO:0000256" key="4">
    <source>
        <dbReference type="ARBA" id="ARBA00022553"/>
    </source>
</evidence>
<feature type="domain" description="PRD" evidence="13">
    <location>
        <begin position="285"/>
        <end position="395"/>
    </location>
</feature>
<dbReference type="Pfam" id="PF00874">
    <property type="entry name" value="PRD"/>
    <property type="match status" value="1"/>
</dbReference>
<evidence type="ECO:0000256" key="6">
    <source>
        <dbReference type="ARBA" id="ARBA00022683"/>
    </source>
</evidence>
<protein>
    <recommendedName>
        <fullName evidence="9">Ascorbate-specific PTS system EIIA component</fullName>
    </recommendedName>
    <alternativeName>
        <fullName evidence="10">Ascorbate-specific phosphotransferase enzyme IIA component</fullName>
    </alternativeName>
</protein>
<gene>
    <name evidence="14" type="ORF">P7D85_00245</name>
</gene>
<dbReference type="CDD" id="cd05568">
    <property type="entry name" value="PTS_IIB_bgl_like"/>
    <property type="match status" value="1"/>
</dbReference>
<dbReference type="InterPro" id="IPR036095">
    <property type="entry name" value="PTS_EIIB-like_sf"/>
</dbReference>
<name>A0ABU3ETI4_9ENTE</name>
<evidence type="ECO:0000313" key="15">
    <source>
        <dbReference type="Proteomes" id="UP001252875"/>
    </source>
</evidence>
<dbReference type="Proteomes" id="UP001252875">
    <property type="component" value="Unassembled WGS sequence"/>
</dbReference>
<evidence type="ECO:0000256" key="7">
    <source>
        <dbReference type="ARBA" id="ARBA00022777"/>
    </source>
</evidence>
<reference evidence="14 15" key="1">
    <citation type="submission" date="2023-03" db="EMBL/GenBank/DDBJ databases">
        <authorList>
            <person name="Shen W."/>
            <person name="Cai J."/>
        </authorList>
    </citation>
    <scope>NUCLEOTIDE SEQUENCE [LARGE SCALE GENOMIC DNA]</scope>
    <source>
        <strain evidence="14 15">D6-4</strain>
    </source>
</reference>
<feature type="domain" description="PTS EIIB type-2" evidence="12">
    <location>
        <begin position="401"/>
        <end position="488"/>
    </location>
</feature>
<evidence type="ECO:0000259" key="12">
    <source>
        <dbReference type="PROSITE" id="PS51099"/>
    </source>
</evidence>
<comment type="function">
    <text evidence="8">The phosphoenolpyruvate-dependent sugar phosphotransferase system (sugar PTS), a major carbohydrate active transport system, catalyzes the phosphorylation of incoming sugar substrates concomitantly with their translocation across the cell membrane. The enzyme II UlaABC PTS system is involved in ascorbate transport.</text>
</comment>
<feature type="domain" description="PTS EIIA type-2" evidence="11">
    <location>
        <begin position="544"/>
        <end position="688"/>
    </location>
</feature>
<comment type="subcellular location">
    <subcellularLocation>
        <location evidence="1">Cytoplasm</location>
    </subcellularLocation>
</comment>
<evidence type="ECO:0000313" key="14">
    <source>
        <dbReference type="EMBL" id="MDT2598179.1"/>
    </source>
</evidence>
<dbReference type="PANTHER" id="PTHR36203">
    <property type="entry name" value="ASCORBATE-SPECIFIC PTS SYSTEM EIIA COMPONENT"/>
    <property type="match status" value="1"/>
</dbReference>
<keyword evidence="15" id="KW-1185">Reference proteome</keyword>
<dbReference type="Gene3D" id="3.40.50.2300">
    <property type="match status" value="1"/>
</dbReference>